<evidence type="ECO:0000313" key="2">
    <source>
        <dbReference type="Proteomes" id="UP000783253"/>
    </source>
</evidence>
<protein>
    <recommendedName>
        <fullName evidence="3">DUF1488 family protein</fullName>
    </recommendedName>
</protein>
<organism evidence="1 2">
    <name type="scientific">Qipengyuania polymorpha</name>
    <dbReference type="NCBI Taxonomy" id="2867234"/>
    <lineage>
        <taxon>Bacteria</taxon>
        <taxon>Pseudomonadati</taxon>
        <taxon>Pseudomonadota</taxon>
        <taxon>Alphaproteobacteria</taxon>
        <taxon>Sphingomonadales</taxon>
        <taxon>Erythrobacteraceae</taxon>
        <taxon>Qipengyuania</taxon>
    </lineage>
</organism>
<evidence type="ECO:0000313" key="1">
    <source>
        <dbReference type="EMBL" id="MBX7459267.1"/>
    </source>
</evidence>
<keyword evidence="2" id="KW-1185">Reference proteome</keyword>
<evidence type="ECO:0008006" key="3">
    <source>
        <dbReference type="Google" id="ProtNLM"/>
    </source>
</evidence>
<sequence length="70" mass="7734">MDIATEIPLASFDGRFVVIQIQSGSKLIELALDAHQSARLAGQLKFAAQDAFDKQRESNVIQFRKLSNAD</sequence>
<reference evidence="1 2" key="1">
    <citation type="submission" date="2021-08" db="EMBL/GenBank/DDBJ databases">
        <title>Comparative Genomics Analysis of the Genus Qipengyuania Reveals Extensive Genetic Diversity and Metabolic Versatility, Including the Description of Fifteen Novel Species.</title>
        <authorList>
            <person name="Liu Y."/>
        </authorList>
    </citation>
    <scope>NUCLEOTIDE SEQUENCE [LARGE SCALE GENOMIC DNA]</scope>
    <source>
        <strain evidence="1 2">1NDH17</strain>
    </source>
</reference>
<dbReference type="RefSeq" id="WP_221574663.1">
    <property type="nucleotide sequence ID" value="NZ_JAIGNK010000005.1"/>
</dbReference>
<dbReference type="Proteomes" id="UP000783253">
    <property type="component" value="Unassembled WGS sequence"/>
</dbReference>
<name>A0ABS7J3B9_9SPHN</name>
<gene>
    <name evidence="1" type="ORF">K3152_13520</name>
</gene>
<dbReference type="EMBL" id="JAIGNK010000005">
    <property type="protein sequence ID" value="MBX7459267.1"/>
    <property type="molecule type" value="Genomic_DNA"/>
</dbReference>
<accession>A0ABS7J3B9</accession>
<comment type="caution">
    <text evidence="1">The sequence shown here is derived from an EMBL/GenBank/DDBJ whole genome shotgun (WGS) entry which is preliminary data.</text>
</comment>
<proteinExistence type="predicted"/>